<feature type="domain" description="DUF5689" evidence="2">
    <location>
        <begin position="341"/>
        <end position="511"/>
    </location>
</feature>
<dbReference type="SUPFAM" id="SSF56219">
    <property type="entry name" value="DNase I-like"/>
    <property type="match status" value="1"/>
</dbReference>
<comment type="caution">
    <text evidence="3">The sequence shown here is derived from an EMBL/GenBank/DDBJ whole genome shotgun (WGS) entry which is preliminary data.</text>
</comment>
<evidence type="ECO:0000313" key="3">
    <source>
        <dbReference type="EMBL" id="GCC53055.1"/>
    </source>
</evidence>
<dbReference type="Proteomes" id="UP000288227">
    <property type="component" value="Unassembled WGS sequence"/>
</dbReference>
<reference evidence="3 4" key="1">
    <citation type="submission" date="2018-11" db="EMBL/GenBank/DDBJ databases">
        <title>Chryseotalea sanarue gen. nov., sp., nov., a member of the family Cytophagaceae, isolated from a brackish lake in Hamamatsu Japan.</title>
        <authorList>
            <person name="Maejima Y."/>
            <person name="Iino T."/>
            <person name="Muraguchi Y."/>
            <person name="Fukuda K."/>
            <person name="Ohkuma M."/>
            <person name="Moriuchi R."/>
            <person name="Dohra H."/>
            <person name="Kimbara K."/>
            <person name="Shintani M."/>
        </authorList>
    </citation>
    <scope>NUCLEOTIDE SEQUENCE [LARGE SCALE GENOMIC DNA]</scope>
    <source>
        <strain evidence="3 4">Ys</strain>
    </source>
</reference>
<keyword evidence="4" id="KW-1185">Reference proteome</keyword>
<dbReference type="Gene3D" id="3.60.10.10">
    <property type="entry name" value="Endonuclease/exonuclease/phosphatase"/>
    <property type="match status" value="1"/>
</dbReference>
<dbReference type="InterPro" id="IPR038081">
    <property type="entry name" value="CalX-like_sf"/>
</dbReference>
<dbReference type="Pfam" id="PF03372">
    <property type="entry name" value="Exo_endo_phos"/>
    <property type="match status" value="1"/>
</dbReference>
<dbReference type="Gene3D" id="2.60.40.2030">
    <property type="match status" value="2"/>
</dbReference>
<feature type="domain" description="Endonuclease/exonuclease/phosphatase" evidence="1">
    <location>
        <begin position="534"/>
        <end position="744"/>
    </location>
</feature>
<accession>A0A401UDR1</accession>
<protein>
    <recommendedName>
        <fullName evidence="5">Endonuclease/exonuclease/phosphatase domain-containing protein</fullName>
    </recommendedName>
</protein>
<evidence type="ECO:0000313" key="4">
    <source>
        <dbReference type="Proteomes" id="UP000288227"/>
    </source>
</evidence>
<dbReference type="InterPro" id="IPR005135">
    <property type="entry name" value="Endo/exonuclease/phosphatase"/>
</dbReference>
<proteinExistence type="predicted"/>
<dbReference type="SUPFAM" id="SSF141072">
    <property type="entry name" value="CalX-like"/>
    <property type="match status" value="2"/>
</dbReference>
<evidence type="ECO:0000259" key="2">
    <source>
        <dbReference type="Pfam" id="PF18942"/>
    </source>
</evidence>
<dbReference type="EMBL" id="BHXQ01000006">
    <property type="protein sequence ID" value="GCC53055.1"/>
    <property type="molecule type" value="Genomic_DNA"/>
</dbReference>
<dbReference type="Pfam" id="PF18942">
    <property type="entry name" value="DUF5689"/>
    <property type="match status" value="1"/>
</dbReference>
<evidence type="ECO:0000259" key="1">
    <source>
        <dbReference type="Pfam" id="PF03372"/>
    </source>
</evidence>
<dbReference type="InterPro" id="IPR043744">
    <property type="entry name" value="DUF5689"/>
</dbReference>
<dbReference type="GO" id="GO:0003824">
    <property type="term" value="F:catalytic activity"/>
    <property type="evidence" value="ECO:0007669"/>
    <property type="project" value="InterPro"/>
</dbReference>
<name>A0A401UDR1_9BACT</name>
<gene>
    <name evidence="3" type="ORF">SanaruYs_32960</name>
</gene>
<evidence type="ECO:0008006" key="5">
    <source>
        <dbReference type="Google" id="ProtNLM"/>
    </source>
</evidence>
<organism evidence="3 4">
    <name type="scientific">Chryseotalea sanaruensis</name>
    <dbReference type="NCBI Taxonomy" id="2482724"/>
    <lineage>
        <taxon>Bacteria</taxon>
        <taxon>Pseudomonadati</taxon>
        <taxon>Bacteroidota</taxon>
        <taxon>Cytophagia</taxon>
        <taxon>Cytophagales</taxon>
        <taxon>Chryseotaleaceae</taxon>
        <taxon>Chryseotalea</taxon>
    </lineage>
</organism>
<dbReference type="AlphaFoldDB" id="A0A401UDR1"/>
<dbReference type="InterPro" id="IPR036691">
    <property type="entry name" value="Endo/exonu/phosph_ase_sf"/>
</dbReference>
<sequence length="1153" mass="124201">MVVMTSVTLSKGQVNLNALNTAYTQDFNTLSATGTTNDVSTLPAGWVFLETGTNANTAYAAGTGSSNAGNTYSLGLDASDRALGGLQSGSLIPFIGSGFINNTGATITELQVSYTGEQWRLGAASRTQADRLDFQLSLNATSLADGSWTDFDNLDFSAPVLSGTVGALNGNAPANRNDLSFTITGLSIPAGATFWMRWTDFNVASSDDALAIDDFSITPFGIPSDQPSFSFTPASLNFGEINVGTDRILSYLVTGNNLADSISTVVSISSAFQLSLDQLNFFDTLNIIDSTTVYVKFQPTTNGTFIDSIYHSNGLLVKSLAVAGNGYDPLNNIISIADARTQSVGSKVTVAGRITAGNQFGSPAYVQDLTGGIPVFDFTLSNSVAIGDSVIVTGPIGIFNDQKQISGANISFIKPDSSIRIIAPKVIAITELAENEGLLVTVQQVEIVNKSFVFYPQSTELITNDSIQVDLRIDGDTNIPGLTKPQGLVDVTGVVGRFRANAQLLPRFREDLPGATEPQNPGDSIPKTTTFDVVTWNLEFFGATREEYGEEFGPADEALQLENTRQVITSLEADIIAVQEVSSDSLFNELVTQLPGHRGICSDRFSYSFEGPSSDFPPQKVCFIYDSTTVEVVSYRAMFENLYDSARSINASLLPNYPTGDPGSFWSSGRLPFMLTANVTINGITERVHFINLHAKSGSAVADFNRRVYDAQVLKDSLDANYANEQVIILGDLNDDLDQSIVSGRPSSYTSFVNDTTSYLPVTLALSLAGAKTTISFNDMIDHQIISDDLQEEYLIGSEKVVTPFNSIANYGNTTSDHLPVMVRYQFIAPVVSFTDAFGIIGEETDSVLVNLQLSRPSATDKVFTLSVEPTSTAEYGADFFTSPVASASLIAITVPAGNTSASVLVKVVDDMLDESNETLTLKILPTEGLLINDSSTFLLTIIDNDLTTIAFTEAEISREEGSESYQVSLMLSSPADTSYTVIIRAYNSAGVLYGNRWDYTTNPGNMQGRITLNISEGDSTISFTVTPNSDVFRERRPEHILFSIESATGLLVGTQSNFKFNIIDVRPCIPVFGVFPNPTFGEVKLYTLPANEETLLTGTLLDPNGVAISSGEGTVKQLSEQFTTALKGKRRGFYMLRLIQCNEVISIRILKL</sequence>